<name>A0A075MST2_9ARCH</name>
<dbReference type="GeneID" id="41597547"/>
<accession>A0A075MST2</accession>
<reference evidence="1 2" key="1">
    <citation type="journal article" date="2014" name="PLoS ONE">
        <title>Genome Sequence of Candidatus Nitrososphaera evergladensis from Group I.1b Enriched from Everglades Soil Reveals Novel Genomic Features of the Ammonia-Oxidizing Archaea.</title>
        <authorList>
            <person name="Zhalnina K.V."/>
            <person name="Dias R."/>
            <person name="Leonard M.T."/>
            <person name="Dorr de Quadros P."/>
            <person name="Camargo F.A."/>
            <person name="Drew J.C."/>
            <person name="Farmerie W.G."/>
            <person name="Daroub S.H."/>
            <person name="Triplett E.W."/>
        </authorList>
    </citation>
    <scope>NUCLEOTIDE SEQUENCE [LARGE SCALE GENOMIC DNA]</scope>
    <source>
        <strain evidence="1 2">SR1</strain>
    </source>
</reference>
<dbReference type="EMBL" id="CP007174">
    <property type="protein sequence ID" value="AIF83842.1"/>
    <property type="molecule type" value="Genomic_DNA"/>
</dbReference>
<organism evidence="1 2">
    <name type="scientific">Candidatus Nitrososphaera evergladensis SR1</name>
    <dbReference type="NCBI Taxonomy" id="1459636"/>
    <lineage>
        <taxon>Archaea</taxon>
        <taxon>Nitrososphaerota</taxon>
        <taxon>Nitrososphaeria</taxon>
        <taxon>Nitrososphaerales</taxon>
        <taxon>Nitrososphaeraceae</taxon>
        <taxon>Nitrososphaera</taxon>
    </lineage>
</organism>
<dbReference type="NCBIfam" id="NF033496">
    <property type="entry name" value="DUF2080_fam_acc"/>
    <property type="match status" value="1"/>
</dbReference>
<keyword evidence="2" id="KW-1185">Reference proteome</keyword>
<dbReference type="STRING" id="1459636.NTE_01781"/>
<evidence type="ECO:0000313" key="2">
    <source>
        <dbReference type="Proteomes" id="UP000028194"/>
    </source>
</evidence>
<evidence type="ECO:0000313" key="1">
    <source>
        <dbReference type="EMBL" id="AIF83842.1"/>
    </source>
</evidence>
<dbReference type="AlphaFoldDB" id="A0A075MST2"/>
<dbReference type="KEGG" id="nev:NTE_01781"/>
<dbReference type="Proteomes" id="UP000028194">
    <property type="component" value="Chromosome"/>
</dbReference>
<protein>
    <submittedName>
        <fullName evidence="1">Uncharacterized protein</fullName>
    </submittedName>
</protein>
<proteinExistence type="predicted"/>
<dbReference type="HOGENOM" id="CLU_1998650_0_0_2"/>
<gene>
    <name evidence="1" type="ORF">NTE_01781</name>
</gene>
<sequence>MSELEITQQRLFLNEAKARHRDLITWQERNEFFIKNHPDLPGWVRSRGYKHIISEIEKHYRYDLIRYLFKEGRTITRTKQHADKSTPKEIVATATAIGGGAHVYVPKQWMGKRLKIIVEEAANE</sequence>
<dbReference type="RefSeq" id="WP_148700540.1">
    <property type="nucleotide sequence ID" value="NZ_CP007174.1"/>
</dbReference>